<dbReference type="Pfam" id="PF00255">
    <property type="entry name" value="GSHPx"/>
    <property type="match status" value="1"/>
</dbReference>
<dbReference type="Proteomes" id="UP000580043">
    <property type="component" value="Unassembled WGS sequence"/>
</dbReference>
<dbReference type="GO" id="GO:0004601">
    <property type="term" value="F:peroxidase activity"/>
    <property type="evidence" value="ECO:0007669"/>
    <property type="project" value="UniProtKB-KW"/>
</dbReference>
<gene>
    <name evidence="6" type="ORF">HHL15_06500</name>
</gene>
<dbReference type="GO" id="GO:0034599">
    <property type="term" value="P:cellular response to oxidative stress"/>
    <property type="evidence" value="ECO:0007669"/>
    <property type="project" value="TreeGrafter"/>
</dbReference>
<keyword evidence="2 5" id="KW-0575">Peroxidase</keyword>
<name>A0A848G270_9RHOO</name>
<keyword evidence="7" id="KW-1185">Reference proteome</keyword>
<protein>
    <recommendedName>
        <fullName evidence="5">Glutathione peroxidase</fullName>
    </recommendedName>
</protein>
<evidence type="ECO:0000313" key="7">
    <source>
        <dbReference type="Proteomes" id="UP000580043"/>
    </source>
</evidence>
<dbReference type="CDD" id="cd00340">
    <property type="entry name" value="GSH_Peroxidase"/>
    <property type="match status" value="1"/>
</dbReference>
<evidence type="ECO:0000256" key="1">
    <source>
        <dbReference type="ARBA" id="ARBA00006926"/>
    </source>
</evidence>
<dbReference type="PANTHER" id="PTHR11592:SF78">
    <property type="entry name" value="GLUTATHIONE PEROXIDASE"/>
    <property type="match status" value="1"/>
</dbReference>
<dbReference type="PROSITE" id="PS00460">
    <property type="entry name" value="GLUTATHIONE_PEROXID_1"/>
    <property type="match status" value="1"/>
</dbReference>
<reference evidence="6 7" key="1">
    <citation type="submission" date="2020-04" db="EMBL/GenBank/DDBJ databases">
        <title>Zoogloea sp. G-4-1-14 isolated from soil.</title>
        <authorList>
            <person name="Dahal R.H."/>
        </authorList>
    </citation>
    <scope>NUCLEOTIDE SEQUENCE [LARGE SCALE GENOMIC DNA]</scope>
    <source>
        <strain evidence="6 7">G-4-1-14</strain>
    </source>
</reference>
<dbReference type="PIRSF" id="PIRSF000303">
    <property type="entry name" value="Glutathion_perox"/>
    <property type="match status" value="1"/>
</dbReference>
<dbReference type="Gene3D" id="3.40.30.10">
    <property type="entry name" value="Glutaredoxin"/>
    <property type="match status" value="1"/>
</dbReference>
<keyword evidence="3 5" id="KW-0560">Oxidoreductase</keyword>
<dbReference type="PROSITE" id="PS51355">
    <property type="entry name" value="GLUTATHIONE_PEROXID_3"/>
    <property type="match status" value="1"/>
</dbReference>
<dbReference type="InterPro" id="IPR000889">
    <property type="entry name" value="Glutathione_peroxidase"/>
</dbReference>
<evidence type="ECO:0000256" key="3">
    <source>
        <dbReference type="ARBA" id="ARBA00023002"/>
    </source>
</evidence>
<dbReference type="PANTHER" id="PTHR11592">
    <property type="entry name" value="GLUTATHIONE PEROXIDASE"/>
    <property type="match status" value="1"/>
</dbReference>
<evidence type="ECO:0000313" key="6">
    <source>
        <dbReference type="EMBL" id="NML25384.1"/>
    </source>
</evidence>
<organism evidence="6 7">
    <name type="scientific">Zoogloea dura</name>
    <dbReference type="NCBI Taxonomy" id="2728840"/>
    <lineage>
        <taxon>Bacteria</taxon>
        <taxon>Pseudomonadati</taxon>
        <taxon>Pseudomonadota</taxon>
        <taxon>Betaproteobacteria</taxon>
        <taxon>Rhodocyclales</taxon>
        <taxon>Zoogloeaceae</taxon>
        <taxon>Zoogloea</taxon>
    </lineage>
</organism>
<sequence>MNPDPPAEGVSGFEARSLSGGLIRFEDFRGRVILIVNTASHCGFTPQYAGLQALHEAYADRGLVVVGFPCNQFGAQEPAGAGEIERFCQRNFGVGFLMADKVDVNGDEAHPLFKYLKAACPGVLGSQAIKWNFTKFLVDREGRPVRRYAPTTSPAALGEDIESLL</sequence>
<evidence type="ECO:0000256" key="4">
    <source>
        <dbReference type="PIRSR" id="PIRSR000303-1"/>
    </source>
</evidence>
<proteinExistence type="inferred from homology"/>
<dbReference type="AlphaFoldDB" id="A0A848G270"/>
<dbReference type="EMBL" id="JABBGA010000004">
    <property type="protein sequence ID" value="NML25384.1"/>
    <property type="molecule type" value="Genomic_DNA"/>
</dbReference>
<dbReference type="SUPFAM" id="SSF52833">
    <property type="entry name" value="Thioredoxin-like"/>
    <property type="match status" value="1"/>
</dbReference>
<dbReference type="RefSeq" id="WP_169145029.1">
    <property type="nucleotide sequence ID" value="NZ_JABBGA010000004.1"/>
</dbReference>
<accession>A0A848G270</accession>
<dbReference type="FunFam" id="3.40.30.10:FF:000010">
    <property type="entry name" value="Glutathione peroxidase"/>
    <property type="match status" value="1"/>
</dbReference>
<evidence type="ECO:0000256" key="5">
    <source>
        <dbReference type="RuleBase" id="RU000499"/>
    </source>
</evidence>
<dbReference type="InterPro" id="IPR029759">
    <property type="entry name" value="GPX_AS"/>
</dbReference>
<dbReference type="PRINTS" id="PR01011">
    <property type="entry name" value="GLUTPROXDASE"/>
</dbReference>
<dbReference type="PROSITE" id="PS00763">
    <property type="entry name" value="GLUTATHIONE_PEROXID_2"/>
    <property type="match status" value="1"/>
</dbReference>
<comment type="similarity">
    <text evidence="1 5">Belongs to the glutathione peroxidase family.</text>
</comment>
<dbReference type="InterPro" id="IPR036249">
    <property type="entry name" value="Thioredoxin-like_sf"/>
</dbReference>
<feature type="active site" evidence="4">
    <location>
        <position position="42"/>
    </location>
</feature>
<comment type="caution">
    <text evidence="6">The sequence shown here is derived from an EMBL/GenBank/DDBJ whole genome shotgun (WGS) entry which is preliminary data.</text>
</comment>
<dbReference type="InterPro" id="IPR029760">
    <property type="entry name" value="GPX_CS"/>
</dbReference>
<evidence type="ECO:0000256" key="2">
    <source>
        <dbReference type="ARBA" id="ARBA00022559"/>
    </source>
</evidence>